<reference evidence="4 5" key="1">
    <citation type="journal article" date="2015" name="Genome Announc.">
        <title>Draft Genome Sequences of Marine Isolates of Thalassomonas viridans and Thalassomonas actiniarum.</title>
        <authorList>
            <person name="Olonade I."/>
            <person name="van Zyl L.J."/>
            <person name="Trindade M."/>
        </authorList>
    </citation>
    <scope>NUCLEOTIDE SEQUENCE [LARGE SCALE GENOMIC DNA]</scope>
    <source>
        <strain evidence="4 5">XOM25</strain>
    </source>
</reference>
<dbReference type="InterPro" id="IPR025110">
    <property type="entry name" value="AMP-bd_C"/>
</dbReference>
<dbReference type="Pfam" id="PF00550">
    <property type="entry name" value="PP-binding"/>
    <property type="match status" value="1"/>
</dbReference>
<keyword evidence="1" id="KW-0596">Phosphopantetheine</keyword>
<evidence type="ECO:0000256" key="1">
    <source>
        <dbReference type="ARBA" id="ARBA00022450"/>
    </source>
</evidence>
<proteinExistence type="predicted"/>
<dbReference type="InterPro" id="IPR020806">
    <property type="entry name" value="PKS_PP-bd"/>
</dbReference>
<dbReference type="Pfam" id="PF13193">
    <property type="entry name" value="AMP-binding_C"/>
    <property type="match status" value="1"/>
</dbReference>
<dbReference type="Pfam" id="PF00501">
    <property type="entry name" value="AMP-binding"/>
    <property type="match status" value="1"/>
</dbReference>
<reference evidence="4 5" key="2">
    <citation type="journal article" date="2022" name="Mar. Drugs">
        <title>Bioassay-Guided Fractionation Leads to the Detection of Cholic Acid Generated by the Rare Thalassomonas sp.</title>
        <authorList>
            <person name="Pheiffer F."/>
            <person name="Schneider Y.K."/>
            <person name="Hansen E.H."/>
            <person name="Andersen J.H."/>
            <person name="Isaksson J."/>
            <person name="Busche T."/>
            <person name="R C."/>
            <person name="Kalinowski J."/>
            <person name="Zyl L.V."/>
            <person name="Trindade M."/>
        </authorList>
    </citation>
    <scope>NUCLEOTIDE SEQUENCE [LARGE SCALE GENOMIC DNA]</scope>
    <source>
        <strain evidence="4 5">XOM25</strain>
    </source>
</reference>
<dbReference type="EMBL" id="CP059734">
    <property type="protein sequence ID" value="WDE09180.1"/>
    <property type="molecule type" value="Genomic_DNA"/>
</dbReference>
<dbReference type="SMART" id="SM00823">
    <property type="entry name" value="PKS_PP"/>
    <property type="match status" value="1"/>
</dbReference>
<evidence type="ECO:0000313" key="4">
    <source>
        <dbReference type="EMBL" id="WDE09180.1"/>
    </source>
</evidence>
<dbReference type="GO" id="GO:0031177">
    <property type="term" value="F:phosphopantetheine binding"/>
    <property type="evidence" value="ECO:0007669"/>
    <property type="project" value="InterPro"/>
</dbReference>
<dbReference type="Gene3D" id="1.10.1200.10">
    <property type="entry name" value="ACP-like"/>
    <property type="match status" value="1"/>
</dbReference>
<dbReference type="PANTHER" id="PTHR45527">
    <property type="entry name" value="NONRIBOSOMAL PEPTIDE SYNTHETASE"/>
    <property type="match status" value="1"/>
</dbReference>
<dbReference type="AlphaFoldDB" id="A0AAF0CEE3"/>
<dbReference type="GO" id="GO:0009366">
    <property type="term" value="C:enterobactin synthetase complex"/>
    <property type="evidence" value="ECO:0007669"/>
    <property type="project" value="TreeGrafter"/>
</dbReference>
<dbReference type="InterPro" id="IPR001242">
    <property type="entry name" value="Condensation_dom"/>
</dbReference>
<dbReference type="GO" id="GO:0005829">
    <property type="term" value="C:cytosol"/>
    <property type="evidence" value="ECO:0007669"/>
    <property type="project" value="TreeGrafter"/>
</dbReference>
<dbReference type="Gene3D" id="2.30.38.10">
    <property type="entry name" value="Luciferase, Domain 3"/>
    <property type="match status" value="1"/>
</dbReference>
<dbReference type="FunFam" id="3.40.50.12780:FF:000012">
    <property type="entry name" value="Non-ribosomal peptide synthetase"/>
    <property type="match status" value="1"/>
</dbReference>
<dbReference type="Gene3D" id="3.40.50.980">
    <property type="match status" value="2"/>
</dbReference>
<dbReference type="Gene3D" id="3.30.559.10">
    <property type="entry name" value="Chloramphenicol acetyltransferase-like domain"/>
    <property type="match status" value="1"/>
</dbReference>
<dbReference type="CDD" id="cd05930">
    <property type="entry name" value="A_NRPS"/>
    <property type="match status" value="1"/>
</dbReference>
<dbReference type="KEGG" id="tvd:SG34_030925"/>
<name>A0AAF0CEE3_9GAMM</name>
<dbReference type="GO" id="GO:0009239">
    <property type="term" value="P:enterobactin biosynthetic process"/>
    <property type="evidence" value="ECO:0007669"/>
    <property type="project" value="TreeGrafter"/>
</dbReference>
<dbReference type="Pfam" id="PF00668">
    <property type="entry name" value="Condensation"/>
    <property type="match status" value="1"/>
</dbReference>
<dbReference type="InterPro" id="IPR000873">
    <property type="entry name" value="AMP-dep_synth/lig_dom"/>
</dbReference>
<dbReference type="CDD" id="cd19531">
    <property type="entry name" value="LCL_NRPS-like"/>
    <property type="match status" value="1"/>
</dbReference>
<dbReference type="SUPFAM" id="SSF52777">
    <property type="entry name" value="CoA-dependent acyltransferases"/>
    <property type="match status" value="2"/>
</dbReference>
<dbReference type="PROSITE" id="PS00455">
    <property type="entry name" value="AMP_BINDING"/>
    <property type="match status" value="1"/>
</dbReference>
<dbReference type="NCBIfam" id="TIGR01733">
    <property type="entry name" value="AA-adenyl-dom"/>
    <property type="match status" value="1"/>
</dbReference>
<dbReference type="InterPro" id="IPR010071">
    <property type="entry name" value="AA_adenyl_dom"/>
</dbReference>
<keyword evidence="5" id="KW-1185">Reference proteome</keyword>
<dbReference type="Gene3D" id="3.30.300.30">
    <property type="match status" value="1"/>
</dbReference>
<dbReference type="InterPro" id="IPR023213">
    <property type="entry name" value="CAT-like_dom_sf"/>
</dbReference>
<feature type="domain" description="Carrier" evidence="3">
    <location>
        <begin position="1011"/>
        <end position="1088"/>
    </location>
</feature>
<dbReference type="Gene3D" id="3.30.559.30">
    <property type="entry name" value="Nonribosomal peptide synthetase, condensation domain"/>
    <property type="match status" value="1"/>
</dbReference>
<accession>A0AAF0CEE3</accession>
<evidence type="ECO:0000256" key="2">
    <source>
        <dbReference type="ARBA" id="ARBA00022553"/>
    </source>
</evidence>
<gene>
    <name evidence="4" type="ORF">SG34_030925</name>
</gene>
<dbReference type="SUPFAM" id="SSF47336">
    <property type="entry name" value="ACP-like"/>
    <property type="match status" value="1"/>
</dbReference>
<dbReference type="SUPFAM" id="SSF56801">
    <property type="entry name" value="Acetyl-CoA synthetase-like"/>
    <property type="match status" value="1"/>
</dbReference>
<organism evidence="4 5">
    <name type="scientific">Thalassomonas viridans</name>
    <dbReference type="NCBI Taxonomy" id="137584"/>
    <lineage>
        <taxon>Bacteria</taxon>
        <taxon>Pseudomonadati</taxon>
        <taxon>Pseudomonadota</taxon>
        <taxon>Gammaproteobacteria</taxon>
        <taxon>Alteromonadales</taxon>
        <taxon>Colwelliaceae</taxon>
        <taxon>Thalassomonas</taxon>
    </lineage>
</organism>
<dbReference type="PANTHER" id="PTHR45527:SF1">
    <property type="entry name" value="FATTY ACID SYNTHASE"/>
    <property type="match status" value="1"/>
</dbReference>
<dbReference type="PROSITE" id="PS50075">
    <property type="entry name" value="CARRIER"/>
    <property type="match status" value="1"/>
</dbReference>
<dbReference type="InterPro" id="IPR020845">
    <property type="entry name" value="AMP-binding_CS"/>
</dbReference>
<protein>
    <submittedName>
        <fullName evidence="4">Non-ribosomal peptide synthetase</fullName>
    </submittedName>
</protein>
<evidence type="ECO:0000259" key="3">
    <source>
        <dbReference type="PROSITE" id="PS50075"/>
    </source>
</evidence>
<dbReference type="GO" id="GO:0043041">
    <property type="term" value="P:amino acid activation for nonribosomal peptide biosynthetic process"/>
    <property type="evidence" value="ECO:0007669"/>
    <property type="project" value="TreeGrafter"/>
</dbReference>
<dbReference type="InterPro" id="IPR045851">
    <property type="entry name" value="AMP-bd_C_sf"/>
</dbReference>
<dbReference type="PRINTS" id="PR00154">
    <property type="entry name" value="AMPBINDING"/>
</dbReference>
<keyword evidence="2" id="KW-0597">Phosphoprotein</keyword>
<dbReference type="InterPro" id="IPR009081">
    <property type="entry name" value="PP-bd_ACP"/>
</dbReference>
<dbReference type="GO" id="GO:0047527">
    <property type="term" value="F:2,3-dihydroxybenzoate-serine ligase activity"/>
    <property type="evidence" value="ECO:0007669"/>
    <property type="project" value="TreeGrafter"/>
</dbReference>
<evidence type="ECO:0000313" key="5">
    <source>
        <dbReference type="Proteomes" id="UP000032352"/>
    </source>
</evidence>
<dbReference type="RefSeq" id="WP_053046851.1">
    <property type="nucleotide sequence ID" value="NZ_CP059734.1"/>
</dbReference>
<dbReference type="Proteomes" id="UP000032352">
    <property type="component" value="Chromosome pTvir"/>
</dbReference>
<dbReference type="InterPro" id="IPR036736">
    <property type="entry name" value="ACP-like_sf"/>
</dbReference>
<dbReference type="InterPro" id="IPR020459">
    <property type="entry name" value="AMP-binding"/>
</dbReference>
<sequence>MTTVENILVMCSEQGVELSLDNGALEVLFDEMPDDELVGLLREHKPQIIEYLSNYQQTSQFSPVKKLGQDSGPLSFGQKRLWFIHQLENGSAHYNMPLAMELKGRLDREALVHSLQAIVKRHEVLRTRYEEGGSRQVVNSGVQLEVKDIDLRQARDQEQQLRHLIGQEQLTDFDFNSDLMLRCSLVQMEQARHVLLLTLHHIGCDGWSLGILVDELRQFYRAFATGQACPLPELAVQYTDYAFWQDENRDLLEQQLGFWTRHLAQAPALHKLHSDYPRPAHQSFKGDNVATRVSPEQLVAIHALCRRLDVTPFMLCYSVFALLIARLSNESDVVIGTPIANRNHAAIEPLIGYFANTLALRSQLDAGQTFADFVGQNKAMLLEVFNYQDVPFEMVVDRIQPERNLAYSPLFQILFSFHSHTKGKFELPELELNDITPKANTVKTDLELAIVEDEQGLALDWNFSTALFGQQTIARMAACFEHLLAGILAVPDKALSDYPHLPPADKAQIQQWCGQGQAADAPAIHGLFEKMAAAQPDAQALVCGDSQLSYRDLDRRANQVAHYLLANGIQPEQVIGVQIPRSTDLVVALLGVLKAGACYLPLEASYPKARLDFMLEHSGARLVLTPAVLAEIAGGDFATGKTGLPEVQQEQLAYVIYTSGSTGQPKGVMVSHGNVMRFLQSMSPMLQDKGVWLAVTGVAFDISVLELFGTLCQGFKVVLWGDSEAEDTSVAELIRQESVTHIQCTPSFAAMHLVVDTGAEQLASLQQIFIGGETFPPALAKALKELTCASLHNMYGPTEATVWASTQPVGEDEAAIAIGKPLAGYQIRILGSDLNEQPVGVPGELCIAGAGVARGYLGDEVLTAERFIPSPFEAGERLYKTGDKARWNERGQLEFLGRIDSQVKLRGHRIEPDEISAQLLRHREIKNAVVVLDKHAAGDRLAAYLQPVDWPADLAQTAETAKMYLSELLPAYMVPTAYKVMEALPLTLNGKVNKAALPAIDTQGNTGEYRGPETETEHVLVELWAGLLSVAPESIGCNVSFFDLGGHSLLLTKMLLELKNSFQIEFTIREIFEHPTIEEIAAMLEERRQSLVEETVVDKATTVGEQQTEEFVL</sequence>
<dbReference type="FunFam" id="3.40.50.980:FF:000001">
    <property type="entry name" value="Non-ribosomal peptide synthetase"/>
    <property type="match status" value="1"/>
</dbReference>